<dbReference type="Gene3D" id="3.30.160.20">
    <property type="match status" value="1"/>
</dbReference>
<dbReference type="SUPFAM" id="SSF54768">
    <property type="entry name" value="dsRNA-binding domain-like"/>
    <property type="match status" value="1"/>
</dbReference>
<accession>A0A2H0R456</accession>
<dbReference type="PANTHER" id="PTHR48277">
    <property type="entry name" value="MITOCHONDRIAL RIBOSOMAL PROTEIN S5"/>
    <property type="match status" value="1"/>
</dbReference>
<dbReference type="Gene3D" id="3.30.230.10">
    <property type="match status" value="1"/>
</dbReference>
<dbReference type="InterPro" id="IPR014721">
    <property type="entry name" value="Ribsml_uS5_D2-typ_fold_subgr"/>
</dbReference>
<evidence type="ECO:0000256" key="1">
    <source>
        <dbReference type="ARBA" id="ARBA00008945"/>
    </source>
</evidence>
<dbReference type="GO" id="GO:1990904">
    <property type="term" value="C:ribonucleoprotein complex"/>
    <property type="evidence" value="ECO:0007669"/>
    <property type="project" value="UniProtKB-UniRule"/>
</dbReference>
<sequence>MLQAPPVSGPQPAPTRPSNNPGANRRGGFGGGRSGGGRGRSGGPRRERPRPDYEHKVLDIARVTRVTKGGKRFSFRATVIVGDEKGQVGLGTAQGTDLAVAVQKATLQGRKNYVRIAMQGDTIPHEIFYKFKSAQVLLKPAEPGHGIKAGGPVRVIAQLSGLRDMTGKLISRTTNKINIAKATIAALSSFRHQPKATVAGKKVELKKEQKSKSEKIN</sequence>
<evidence type="ECO:0000313" key="11">
    <source>
        <dbReference type="Proteomes" id="UP000230232"/>
    </source>
</evidence>
<protein>
    <recommendedName>
        <fullName evidence="4">Small ribosomal subunit protein uS5</fullName>
    </recommendedName>
    <alternativeName>
        <fullName evidence="5">30S ribosomal protein S5</fullName>
    </alternativeName>
</protein>
<dbReference type="GO" id="GO:0003723">
    <property type="term" value="F:RNA binding"/>
    <property type="evidence" value="ECO:0007669"/>
    <property type="project" value="InterPro"/>
</dbReference>
<keyword evidence="2 6" id="KW-0689">Ribosomal protein</keyword>
<evidence type="ECO:0000256" key="4">
    <source>
        <dbReference type="ARBA" id="ARBA00035255"/>
    </source>
</evidence>
<comment type="caution">
    <text evidence="10">The sequence shown here is derived from an EMBL/GenBank/DDBJ whole genome shotgun (WGS) entry which is preliminary data.</text>
</comment>
<dbReference type="Pfam" id="PF00333">
    <property type="entry name" value="Ribosomal_S5"/>
    <property type="match status" value="1"/>
</dbReference>
<dbReference type="PROSITE" id="PS00585">
    <property type="entry name" value="RIBOSOMAL_S5"/>
    <property type="match status" value="1"/>
</dbReference>
<evidence type="ECO:0000259" key="9">
    <source>
        <dbReference type="PROSITE" id="PS50881"/>
    </source>
</evidence>
<dbReference type="FunFam" id="3.30.230.10:FF:000002">
    <property type="entry name" value="30S ribosomal protein S5"/>
    <property type="match status" value="1"/>
</dbReference>
<evidence type="ECO:0000256" key="6">
    <source>
        <dbReference type="PROSITE-ProRule" id="PRU00268"/>
    </source>
</evidence>
<organism evidence="10 11">
    <name type="scientific">Candidatus Yanofskybacteria bacterium CG10_big_fil_rev_8_21_14_0_10_46_23</name>
    <dbReference type="NCBI Taxonomy" id="1975098"/>
    <lineage>
        <taxon>Bacteria</taxon>
        <taxon>Candidatus Yanofskyibacteriota</taxon>
    </lineage>
</organism>
<dbReference type="EMBL" id="PCXO01000010">
    <property type="protein sequence ID" value="PIR41297.1"/>
    <property type="molecule type" value="Genomic_DNA"/>
</dbReference>
<feature type="compositionally biased region" description="Basic and acidic residues" evidence="8">
    <location>
        <begin position="44"/>
        <end position="55"/>
    </location>
</feature>
<dbReference type="PROSITE" id="PS50881">
    <property type="entry name" value="S5_DSRBD"/>
    <property type="match status" value="1"/>
</dbReference>
<comment type="similarity">
    <text evidence="1 7">Belongs to the universal ribosomal protein uS5 family.</text>
</comment>
<dbReference type="GO" id="GO:0006412">
    <property type="term" value="P:translation"/>
    <property type="evidence" value="ECO:0007669"/>
    <property type="project" value="InterPro"/>
</dbReference>
<feature type="compositionally biased region" description="Gly residues" evidence="8">
    <location>
        <begin position="25"/>
        <end position="42"/>
    </location>
</feature>
<evidence type="ECO:0000313" key="10">
    <source>
        <dbReference type="EMBL" id="PIR41297.1"/>
    </source>
</evidence>
<proteinExistence type="inferred from homology"/>
<feature type="region of interest" description="Disordered" evidence="8">
    <location>
        <begin position="1"/>
        <end position="55"/>
    </location>
</feature>
<feature type="domain" description="S5 DRBM" evidence="9">
    <location>
        <begin position="53"/>
        <end position="116"/>
    </location>
</feature>
<dbReference type="InterPro" id="IPR000851">
    <property type="entry name" value="Ribosomal_uS5"/>
</dbReference>
<evidence type="ECO:0000256" key="8">
    <source>
        <dbReference type="SAM" id="MobiDB-lite"/>
    </source>
</evidence>
<evidence type="ECO:0000256" key="3">
    <source>
        <dbReference type="ARBA" id="ARBA00023274"/>
    </source>
</evidence>
<reference evidence="10 11" key="1">
    <citation type="submission" date="2017-09" db="EMBL/GenBank/DDBJ databases">
        <title>Depth-based differentiation of microbial function through sediment-hosted aquifers and enrichment of novel symbionts in the deep terrestrial subsurface.</title>
        <authorList>
            <person name="Probst A.J."/>
            <person name="Ladd B."/>
            <person name="Jarett J.K."/>
            <person name="Geller-Mcgrath D.E."/>
            <person name="Sieber C.M."/>
            <person name="Emerson J.B."/>
            <person name="Anantharaman K."/>
            <person name="Thomas B.C."/>
            <person name="Malmstrom R."/>
            <person name="Stieglmeier M."/>
            <person name="Klingl A."/>
            <person name="Woyke T."/>
            <person name="Ryan C.M."/>
            <person name="Banfield J.F."/>
        </authorList>
    </citation>
    <scope>NUCLEOTIDE SEQUENCE [LARGE SCALE GENOMIC DNA]</scope>
    <source>
        <strain evidence="10">CG10_big_fil_rev_8_21_14_0_10_46_23</strain>
    </source>
</reference>
<dbReference type="InterPro" id="IPR013810">
    <property type="entry name" value="Ribosomal_uS5_N"/>
</dbReference>
<dbReference type="AlphaFoldDB" id="A0A2H0R456"/>
<dbReference type="SUPFAM" id="SSF54211">
    <property type="entry name" value="Ribosomal protein S5 domain 2-like"/>
    <property type="match status" value="1"/>
</dbReference>
<feature type="compositionally biased region" description="Basic and acidic residues" evidence="8">
    <location>
        <begin position="201"/>
        <end position="217"/>
    </location>
</feature>
<gene>
    <name evidence="10" type="ORF">COV31_02195</name>
</gene>
<dbReference type="Proteomes" id="UP000230232">
    <property type="component" value="Unassembled WGS sequence"/>
</dbReference>
<dbReference type="InterPro" id="IPR020568">
    <property type="entry name" value="Ribosomal_Su5_D2-typ_SF"/>
</dbReference>
<dbReference type="Pfam" id="PF03719">
    <property type="entry name" value="Ribosomal_S5_C"/>
    <property type="match status" value="1"/>
</dbReference>
<evidence type="ECO:0000256" key="7">
    <source>
        <dbReference type="RuleBase" id="RU003823"/>
    </source>
</evidence>
<dbReference type="PANTHER" id="PTHR48277:SF1">
    <property type="entry name" value="MITOCHONDRIAL RIBOSOMAL PROTEIN S5"/>
    <property type="match status" value="1"/>
</dbReference>
<dbReference type="InterPro" id="IPR005324">
    <property type="entry name" value="Ribosomal_uS5_C"/>
</dbReference>
<keyword evidence="3 6" id="KW-0687">Ribonucleoprotein</keyword>
<dbReference type="GO" id="GO:0005840">
    <property type="term" value="C:ribosome"/>
    <property type="evidence" value="ECO:0007669"/>
    <property type="project" value="UniProtKB-KW"/>
</dbReference>
<feature type="region of interest" description="Disordered" evidence="8">
    <location>
        <begin position="198"/>
        <end position="217"/>
    </location>
</feature>
<dbReference type="GO" id="GO:0003735">
    <property type="term" value="F:structural constituent of ribosome"/>
    <property type="evidence" value="ECO:0007669"/>
    <property type="project" value="UniProtKB-UniRule"/>
</dbReference>
<evidence type="ECO:0000256" key="5">
    <source>
        <dbReference type="ARBA" id="ARBA00035519"/>
    </source>
</evidence>
<name>A0A2H0R456_9BACT</name>
<dbReference type="InterPro" id="IPR018192">
    <property type="entry name" value="Ribosomal_uS5_N_CS"/>
</dbReference>
<evidence type="ECO:0000256" key="2">
    <source>
        <dbReference type="ARBA" id="ARBA00022980"/>
    </source>
</evidence>
<dbReference type="GO" id="GO:0005737">
    <property type="term" value="C:cytoplasm"/>
    <property type="evidence" value="ECO:0007669"/>
    <property type="project" value="UniProtKB-ARBA"/>
</dbReference>